<evidence type="ECO:0000256" key="1">
    <source>
        <dbReference type="ARBA" id="ARBA00023125"/>
    </source>
</evidence>
<dbReference type="SMART" id="SM00862">
    <property type="entry name" value="Trans_reg_C"/>
    <property type="match status" value="1"/>
</dbReference>
<name>A0A1H3S3F3_9PSEU</name>
<dbReference type="Pfam" id="PF00486">
    <property type="entry name" value="Trans_reg_C"/>
    <property type="match status" value="1"/>
</dbReference>
<dbReference type="EMBL" id="FNON01000012">
    <property type="protein sequence ID" value="SDZ32350.1"/>
    <property type="molecule type" value="Genomic_DNA"/>
</dbReference>
<dbReference type="InterPro" id="IPR001867">
    <property type="entry name" value="OmpR/PhoB-type_DNA-bd"/>
</dbReference>
<dbReference type="Gene3D" id="1.10.10.10">
    <property type="entry name" value="Winged helix-like DNA-binding domain superfamily/Winged helix DNA-binding domain"/>
    <property type="match status" value="1"/>
</dbReference>
<keyword evidence="1 2" id="KW-0238">DNA-binding</keyword>
<feature type="domain" description="OmpR/PhoB-type" evidence="3">
    <location>
        <begin position="25"/>
        <end position="128"/>
    </location>
</feature>
<dbReference type="OrthoDB" id="8927943at2"/>
<evidence type="ECO:0000256" key="2">
    <source>
        <dbReference type="PROSITE-ProRule" id="PRU01091"/>
    </source>
</evidence>
<dbReference type="InterPro" id="IPR016032">
    <property type="entry name" value="Sig_transdc_resp-reg_C-effctor"/>
</dbReference>
<dbReference type="GO" id="GO:0006355">
    <property type="term" value="P:regulation of DNA-templated transcription"/>
    <property type="evidence" value="ECO:0007669"/>
    <property type="project" value="InterPro"/>
</dbReference>
<evidence type="ECO:0000259" key="3">
    <source>
        <dbReference type="PROSITE" id="PS51755"/>
    </source>
</evidence>
<dbReference type="STRING" id="589385.SAMN05421504_112194"/>
<reference evidence="4 5" key="1">
    <citation type="submission" date="2016-10" db="EMBL/GenBank/DDBJ databases">
        <authorList>
            <person name="de Groot N.N."/>
        </authorList>
    </citation>
    <scope>NUCLEOTIDE SEQUENCE [LARGE SCALE GENOMIC DNA]</scope>
    <source>
        <strain evidence="4 5">CPCC 202699</strain>
    </source>
</reference>
<dbReference type="GO" id="GO:0003677">
    <property type="term" value="F:DNA binding"/>
    <property type="evidence" value="ECO:0007669"/>
    <property type="project" value="UniProtKB-UniRule"/>
</dbReference>
<dbReference type="Proteomes" id="UP000199515">
    <property type="component" value="Unassembled WGS sequence"/>
</dbReference>
<dbReference type="SUPFAM" id="SSF46894">
    <property type="entry name" value="C-terminal effector domain of the bipartite response regulators"/>
    <property type="match status" value="1"/>
</dbReference>
<dbReference type="AlphaFoldDB" id="A0A1H3S3F3"/>
<proteinExistence type="predicted"/>
<organism evidence="4 5">
    <name type="scientific">Amycolatopsis xylanica</name>
    <dbReference type="NCBI Taxonomy" id="589385"/>
    <lineage>
        <taxon>Bacteria</taxon>
        <taxon>Bacillati</taxon>
        <taxon>Actinomycetota</taxon>
        <taxon>Actinomycetes</taxon>
        <taxon>Pseudonocardiales</taxon>
        <taxon>Pseudonocardiaceae</taxon>
        <taxon>Amycolatopsis</taxon>
    </lineage>
</organism>
<sequence>MRGRSSDAIPRVQRSGGTAGKIFQASVTDRAARTSRSEGVLRKLIEGPRGHWVDLPLKEFELLEILMLNAGRAIPRVTLLRQLWADPFRGDQKTVDVHILRLRRKIEVDRNRPVYIRTLRGYGYIFDREPADP</sequence>
<dbReference type="PROSITE" id="PS51755">
    <property type="entry name" value="OMPR_PHOB"/>
    <property type="match status" value="1"/>
</dbReference>
<dbReference type="CDD" id="cd00383">
    <property type="entry name" value="trans_reg_C"/>
    <property type="match status" value="1"/>
</dbReference>
<protein>
    <submittedName>
        <fullName evidence="4">Transcriptional regulatory protein, C terminal</fullName>
    </submittedName>
</protein>
<dbReference type="GO" id="GO:0000160">
    <property type="term" value="P:phosphorelay signal transduction system"/>
    <property type="evidence" value="ECO:0007669"/>
    <property type="project" value="InterPro"/>
</dbReference>
<accession>A0A1H3S3F3</accession>
<evidence type="ECO:0000313" key="4">
    <source>
        <dbReference type="EMBL" id="SDZ32350.1"/>
    </source>
</evidence>
<dbReference type="RefSeq" id="WP_091298613.1">
    <property type="nucleotide sequence ID" value="NZ_FNON01000012.1"/>
</dbReference>
<feature type="DNA-binding region" description="OmpR/PhoB-type" evidence="2">
    <location>
        <begin position="25"/>
        <end position="128"/>
    </location>
</feature>
<gene>
    <name evidence="4" type="ORF">SAMN05421504_112194</name>
</gene>
<evidence type="ECO:0000313" key="5">
    <source>
        <dbReference type="Proteomes" id="UP000199515"/>
    </source>
</evidence>
<dbReference type="InterPro" id="IPR036388">
    <property type="entry name" value="WH-like_DNA-bd_sf"/>
</dbReference>
<keyword evidence="5" id="KW-1185">Reference proteome</keyword>